<evidence type="ECO:0000313" key="4">
    <source>
        <dbReference type="Proteomes" id="UP001142810"/>
    </source>
</evidence>
<organism evidence="3 4">
    <name type="scientific">Alteromonas aquimaris</name>
    <dbReference type="NCBI Taxonomy" id="2998417"/>
    <lineage>
        <taxon>Bacteria</taxon>
        <taxon>Pseudomonadati</taxon>
        <taxon>Pseudomonadota</taxon>
        <taxon>Gammaproteobacteria</taxon>
        <taxon>Alteromonadales</taxon>
        <taxon>Alteromonadaceae</taxon>
        <taxon>Alteromonas/Salinimonas group</taxon>
        <taxon>Alteromonas</taxon>
    </lineage>
</organism>
<protein>
    <submittedName>
        <fullName evidence="3">MBL fold metallo-hydrolase</fullName>
    </submittedName>
</protein>
<dbReference type="Proteomes" id="UP001142810">
    <property type="component" value="Unassembled WGS sequence"/>
</dbReference>
<sequence length="284" mass="31573">MLVETFYDQVTGTFTYIVVDEKTKKCAIIDAVQEYDPYSACTSTTGADALVDYIDENELQNEWILETHVHADHITAAHYLQQRVGGRIGIGSGIKDVLKMWIPFFEIENDTPVDGSQYDVMFDDGDHFSVGTLQFTVWHTPGHTPACVSYRVENSMFVGDTLFAPNMGTARCDFPGGSAKTLYNTIQRLYSLPDDTRIFLAHDYPSIDEEPLSCVSIAMAKAENVMIRPETSMNDFVIKREAKDKGLAVPKLLLPAIQANLRNGQFGEASPGGTQFIKIPVNKL</sequence>
<feature type="domain" description="Metallo-beta-lactamase" evidence="2">
    <location>
        <begin position="12"/>
        <end position="202"/>
    </location>
</feature>
<dbReference type="Gene3D" id="3.60.15.10">
    <property type="entry name" value="Ribonuclease Z/Hydroxyacylglutathione hydrolase-like"/>
    <property type="match status" value="1"/>
</dbReference>
<keyword evidence="4" id="KW-1185">Reference proteome</keyword>
<evidence type="ECO:0000259" key="2">
    <source>
        <dbReference type="SMART" id="SM00849"/>
    </source>
</evidence>
<dbReference type="InterPro" id="IPR036866">
    <property type="entry name" value="RibonucZ/Hydroxyglut_hydro"/>
</dbReference>
<dbReference type="InterPro" id="IPR044528">
    <property type="entry name" value="POD-like_MBL-fold"/>
</dbReference>
<dbReference type="PANTHER" id="PTHR43084">
    <property type="entry name" value="PERSULFIDE DIOXYGENASE ETHE1"/>
    <property type="match status" value="1"/>
</dbReference>
<proteinExistence type="predicted"/>
<name>A0ABT3P2B6_9ALTE</name>
<reference evidence="3" key="1">
    <citation type="submission" date="2022-11" db="EMBL/GenBank/DDBJ databases">
        <title>Alteromonas sp. nov., isolated from sea water of the Qingdao.</title>
        <authorList>
            <person name="Wang Q."/>
        </authorList>
    </citation>
    <scope>NUCLEOTIDE SEQUENCE</scope>
    <source>
        <strain evidence="3">ASW11-7</strain>
    </source>
</reference>
<comment type="caution">
    <text evidence="3">The sequence shown here is derived from an EMBL/GenBank/DDBJ whole genome shotgun (WGS) entry which is preliminary data.</text>
</comment>
<keyword evidence="1" id="KW-0479">Metal-binding</keyword>
<gene>
    <name evidence="3" type="ORF">OPS25_00150</name>
</gene>
<accession>A0ABT3P2B6</accession>
<evidence type="ECO:0000313" key="3">
    <source>
        <dbReference type="EMBL" id="MCW8106911.1"/>
    </source>
</evidence>
<dbReference type="InterPro" id="IPR001279">
    <property type="entry name" value="Metallo-B-lactamas"/>
</dbReference>
<dbReference type="RefSeq" id="WP_265615616.1">
    <property type="nucleotide sequence ID" value="NZ_JAPFRD010000001.1"/>
</dbReference>
<dbReference type="SMART" id="SM00849">
    <property type="entry name" value="Lactamase_B"/>
    <property type="match status" value="1"/>
</dbReference>
<dbReference type="PANTHER" id="PTHR43084:SF1">
    <property type="entry name" value="PERSULFIDE DIOXYGENASE ETHE1, MITOCHONDRIAL"/>
    <property type="match status" value="1"/>
</dbReference>
<dbReference type="InterPro" id="IPR051682">
    <property type="entry name" value="Mito_Persulfide_Diox"/>
</dbReference>
<dbReference type="Pfam" id="PF00753">
    <property type="entry name" value="Lactamase_B"/>
    <property type="match status" value="1"/>
</dbReference>
<dbReference type="SUPFAM" id="SSF56281">
    <property type="entry name" value="Metallo-hydrolase/oxidoreductase"/>
    <property type="match status" value="1"/>
</dbReference>
<dbReference type="EMBL" id="JAPFRD010000001">
    <property type="protein sequence ID" value="MCW8106911.1"/>
    <property type="molecule type" value="Genomic_DNA"/>
</dbReference>
<dbReference type="CDD" id="cd07724">
    <property type="entry name" value="POD-like_MBL-fold"/>
    <property type="match status" value="1"/>
</dbReference>
<evidence type="ECO:0000256" key="1">
    <source>
        <dbReference type="ARBA" id="ARBA00022723"/>
    </source>
</evidence>